<reference evidence="3 4" key="1">
    <citation type="submission" date="2018-10" db="EMBL/GenBank/DDBJ databases">
        <title>Genome sequencing of Mucilaginibacter sp. HYN0043.</title>
        <authorList>
            <person name="Kim M."/>
            <person name="Yi H."/>
        </authorList>
    </citation>
    <scope>NUCLEOTIDE SEQUENCE [LARGE SCALE GENOMIC DNA]</scope>
    <source>
        <strain evidence="3 4">HYN0043</strain>
    </source>
</reference>
<keyword evidence="1" id="KW-0238">DNA-binding</keyword>
<dbReference type="Gene3D" id="1.10.150.130">
    <property type="match status" value="1"/>
</dbReference>
<evidence type="ECO:0000259" key="2">
    <source>
        <dbReference type="Pfam" id="PF13102"/>
    </source>
</evidence>
<sequence length="479" mass="55357">MHFKAFFKLLRRKYQCTYHLMLLSFAAFFDELIENVLPLFYLYVMATVKEVILKEKKRDDGTWNLKIRIIHNRRTAYISTSHYIGAKQIRKDFSIKDPFIEDLISPVLSDYRKKISSLGAGINSMTAKDVAEFLKKEDTPSDVHFINFAEKYICDLKLNGKIGSARNMQTVVYSLIDFFGTRDIFALDITAHKLFEIEAYLRKPRTLKRKHSSGGEMELKRAGSTTAGIHTFMRDLRLLFNAARDKFNDEDTGKISIVHYPFRKYKIAEAPAPVKRNLTIEQIIAIRDFEINFDGRMKIARDLFMLSFYLCGMNAVDLYKADKQEKGRINYNRSKTEERRKDKAFISIRVPEESSALIEKYFGKLNSMYTASTGLGRVISYGLNKLTDAINDHFVKEHGIKLFEVVIEFYMARHSFANFARNVCRFSKDDIALALNHIDLSRKTTDIYISPDWSIIDQVQKGVLDLLKEKGQSTTTAVS</sequence>
<evidence type="ECO:0000313" key="4">
    <source>
        <dbReference type="Proteomes" id="UP000270046"/>
    </source>
</evidence>
<gene>
    <name evidence="3" type="ORF">HYN43_014975</name>
</gene>
<dbReference type="KEGG" id="muh:HYN43_014975"/>
<dbReference type="Proteomes" id="UP000270046">
    <property type="component" value="Chromosome"/>
</dbReference>
<dbReference type="InterPro" id="IPR010998">
    <property type="entry name" value="Integrase_recombinase_N"/>
</dbReference>
<dbReference type="InterPro" id="IPR011010">
    <property type="entry name" value="DNA_brk_join_enz"/>
</dbReference>
<evidence type="ECO:0000313" key="3">
    <source>
        <dbReference type="EMBL" id="AYL96521.1"/>
    </source>
</evidence>
<dbReference type="Pfam" id="PF13102">
    <property type="entry name" value="Phage_int_SAM_5"/>
    <property type="match status" value="1"/>
</dbReference>
<dbReference type="GO" id="GO:0003677">
    <property type="term" value="F:DNA binding"/>
    <property type="evidence" value="ECO:0007669"/>
    <property type="project" value="UniProtKB-KW"/>
</dbReference>
<protein>
    <submittedName>
        <fullName evidence="3">Recombinase</fullName>
    </submittedName>
</protein>
<proteinExistence type="predicted"/>
<dbReference type="OrthoDB" id="5326076at2"/>
<name>A0A494VR68_9SPHI</name>
<evidence type="ECO:0000256" key="1">
    <source>
        <dbReference type="ARBA" id="ARBA00023125"/>
    </source>
</evidence>
<dbReference type="AlphaFoldDB" id="A0A494VR68"/>
<dbReference type="EMBL" id="CP032869">
    <property type="protein sequence ID" value="AYL96521.1"/>
    <property type="molecule type" value="Genomic_DNA"/>
</dbReference>
<keyword evidence="4" id="KW-1185">Reference proteome</keyword>
<organism evidence="3 4">
    <name type="scientific">Mucilaginibacter celer</name>
    <dbReference type="NCBI Taxonomy" id="2305508"/>
    <lineage>
        <taxon>Bacteria</taxon>
        <taxon>Pseudomonadati</taxon>
        <taxon>Bacteroidota</taxon>
        <taxon>Sphingobacteriia</taxon>
        <taxon>Sphingobacteriales</taxon>
        <taxon>Sphingobacteriaceae</taxon>
        <taxon>Mucilaginibacter</taxon>
    </lineage>
</organism>
<feature type="domain" description="Phage integrase SAM-like" evidence="2">
    <location>
        <begin position="145"/>
        <end position="245"/>
    </location>
</feature>
<dbReference type="SUPFAM" id="SSF56349">
    <property type="entry name" value="DNA breaking-rejoining enzymes"/>
    <property type="match status" value="1"/>
</dbReference>
<dbReference type="InterPro" id="IPR025269">
    <property type="entry name" value="SAM-like_dom"/>
</dbReference>
<dbReference type="RefSeq" id="WP_119410120.1">
    <property type="nucleotide sequence ID" value="NZ_CP032869.1"/>
</dbReference>
<accession>A0A494VR68</accession>